<evidence type="ECO:0000256" key="1">
    <source>
        <dbReference type="ARBA" id="ARBA00005594"/>
    </source>
</evidence>
<evidence type="ECO:0000313" key="14">
    <source>
        <dbReference type="Proteomes" id="UP001620626"/>
    </source>
</evidence>
<keyword evidence="5 10" id="KW-0067">ATP-binding</keyword>
<evidence type="ECO:0000256" key="10">
    <source>
        <dbReference type="RuleBase" id="RU363038"/>
    </source>
</evidence>
<dbReference type="GO" id="GO:0006412">
    <property type="term" value="P:translation"/>
    <property type="evidence" value="ECO:0007669"/>
    <property type="project" value="UniProtKB-KW"/>
</dbReference>
<gene>
    <name evidence="13" type="ORF">niasHT_007569</name>
</gene>
<dbReference type="CDD" id="cd00671">
    <property type="entry name" value="ArgRS_core"/>
    <property type="match status" value="1"/>
</dbReference>
<dbReference type="GO" id="GO:0005524">
    <property type="term" value="F:ATP binding"/>
    <property type="evidence" value="ECO:0007669"/>
    <property type="project" value="UniProtKB-KW"/>
</dbReference>
<evidence type="ECO:0000256" key="9">
    <source>
        <dbReference type="ARBA" id="ARBA00049339"/>
    </source>
</evidence>
<dbReference type="SMART" id="SM01016">
    <property type="entry name" value="Arg_tRNA_synt_N"/>
    <property type="match status" value="1"/>
</dbReference>
<reference evidence="13 14" key="1">
    <citation type="submission" date="2024-10" db="EMBL/GenBank/DDBJ databases">
        <authorList>
            <person name="Kim D."/>
        </authorList>
    </citation>
    <scope>NUCLEOTIDE SEQUENCE [LARGE SCALE GENOMIC DNA]</scope>
    <source>
        <strain evidence="13">BH-2024</strain>
    </source>
</reference>
<dbReference type="PANTHER" id="PTHR11956">
    <property type="entry name" value="ARGINYL-TRNA SYNTHETASE"/>
    <property type="match status" value="1"/>
</dbReference>
<dbReference type="SMART" id="SM00836">
    <property type="entry name" value="DALR_1"/>
    <property type="match status" value="1"/>
</dbReference>
<evidence type="ECO:0000256" key="7">
    <source>
        <dbReference type="ARBA" id="ARBA00023146"/>
    </source>
</evidence>
<dbReference type="Pfam" id="PF05746">
    <property type="entry name" value="DALR_1"/>
    <property type="match status" value="1"/>
</dbReference>
<dbReference type="Gene3D" id="1.10.730.10">
    <property type="entry name" value="Isoleucyl-tRNA Synthetase, Domain 1"/>
    <property type="match status" value="1"/>
</dbReference>
<dbReference type="PANTHER" id="PTHR11956:SF5">
    <property type="entry name" value="ARGININE--TRNA LIGASE, CYTOPLASMIC"/>
    <property type="match status" value="1"/>
</dbReference>
<dbReference type="SUPFAM" id="SSF52374">
    <property type="entry name" value="Nucleotidylyl transferase"/>
    <property type="match status" value="1"/>
</dbReference>
<evidence type="ECO:0000259" key="11">
    <source>
        <dbReference type="SMART" id="SM00836"/>
    </source>
</evidence>
<feature type="domain" description="Arginyl tRNA synthetase N-terminal" evidence="12">
    <location>
        <begin position="103"/>
        <end position="193"/>
    </location>
</feature>
<evidence type="ECO:0000313" key="13">
    <source>
        <dbReference type="EMBL" id="KAL3117166.1"/>
    </source>
</evidence>
<evidence type="ECO:0000259" key="12">
    <source>
        <dbReference type="SMART" id="SM01016"/>
    </source>
</evidence>
<keyword evidence="14" id="KW-1185">Reference proteome</keyword>
<dbReference type="GO" id="GO:0004814">
    <property type="term" value="F:arginine-tRNA ligase activity"/>
    <property type="evidence" value="ECO:0007669"/>
    <property type="project" value="UniProtKB-EC"/>
</dbReference>
<dbReference type="NCBIfam" id="TIGR00456">
    <property type="entry name" value="argS"/>
    <property type="match status" value="1"/>
</dbReference>
<dbReference type="InterPro" id="IPR009080">
    <property type="entry name" value="tRNAsynth_Ia_anticodon-bd"/>
</dbReference>
<dbReference type="InterPro" id="IPR014729">
    <property type="entry name" value="Rossmann-like_a/b/a_fold"/>
</dbReference>
<dbReference type="Proteomes" id="UP001620626">
    <property type="component" value="Unassembled WGS sequence"/>
</dbReference>
<dbReference type="FunFam" id="1.10.730.10:FF:000064">
    <property type="entry name" value="Probable arginine--tRNA ligase, cytoplasmic"/>
    <property type="match status" value="1"/>
</dbReference>
<dbReference type="InterPro" id="IPR001278">
    <property type="entry name" value="Arg-tRNA-ligase"/>
</dbReference>
<dbReference type="SUPFAM" id="SSF55190">
    <property type="entry name" value="Arginyl-tRNA synthetase (ArgRS), N-terminal 'additional' domain"/>
    <property type="match status" value="1"/>
</dbReference>
<evidence type="ECO:0000256" key="5">
    <source>
        <dbReference type="ARBA" id="ARBA00022840"/>
    </source>
</evidence>
<dbReference type="EC" id="6.1.1.19" evidence="2"/>
<dbReference type="InterPro" id="IPR001412">
    <property type="entry name" value="aa-tRNA-synth_I_CS"/>
</dbReference>
<proteinExistence type="inferred from homology"/>
<dbReference type="HAMAP" id="MF_00123">
    <property type="entry name" value="Arg_tRNA_synth"/>
    <property type="match status" value="1"/>
</dbReference>
<dbReference type="Pfam" id="PF03485">
    <property type="entry name" value="Arg_tRNA_synt_N"/>
    <property type="match status" value="1"/>
</dbReference>
<dbReference type="SUPFAM" id="SSF47323">
    <property type="entry name" value="Anticodon-binding domain of a subclass of class I aminoacyl-tRNA synthetases"/>
    <property type="match status" value="1"/>
</dbReference>
<evidence type="ECO:0000256" key="4">
    <source>
        <dbReference type="ARBA" id="ARBA00022741"/>
    </source>
</evidence>
<accession>A0ABD2LPK3</accession>
<keyword evidence="4 10" id="KW-0547">Nucleotide-binding</keyword>
<dbReference type="InterPro" id="IPR008909">
    <property type="entry name" value="DALR_anticod-bd"/>
</dbReference>
<keyword evidence="6 10" id="KW-0648">Protein biosynthesis</keyword>
<protein>
    <recommendedName>
        <fullName evidence="2">arginine--tRNA ligase</fullName>
        <ecNumber evidence="2">6.1.1.19</ecNumber>
    </recommendedName>
    <alternativeName>
        <fullName evidence="8">Arginyl-tRNA synthetase</fullName>
    </alternativeName>
</protein>
<name>A0ABD2LPK3_9BILA</name>
<keyword evidence="7 10" id="KW-0030">Aminoacyl-tRNA synthetase</keyword>
<keyword evidence="3 10" id="KW-0436">Ligase</keyword>
<evidence type="ECO:0000256" key="8">
    <source>
        <dbReference type="ARBA" id="ARBA00033033"/>
    </source>
</evidence>
<dbReference type="Gene3D" id="3.40.50.620">
    <property type="entry name" value="HUPs"/>
    <property type="match status" value="1"/>
</dbReference>
<dbReference type="FunFam" id="3.40.50.620:FF:000084">
    <property type="entry name" value="arginine--tRNA ligase, cytoplasmic"/>
    <property type="match status" value="1"/>
</dbReference>
<comment type="caution">
    <text evidence="13">The sequence shown here is derived from an EMBL/GenBank/DDBJ whole genome shotgun (WGS) entry which is preliminary data.</text>
</comment>
<organism evidence="13 14">
    <name type="scientific">Heterodera trifolii</name>
    <dbReference type="NCBI Taxonomy" id="157864"/>
    <lineage>
        <taxon>Eukaryota</taxon>
        <taxon>Metazoa</taxon>
        <taxon>Ecdysozoa</taxon>
        <taxon>Nematoda</taxon>
        <taxon>Chromadorea</taxon>
        <taxon>Rhabditida</taxon>
        <taxon>Tylenchina</taxon>
        <taxon>Tylenchomorpha</taxon>
        <taxon>Tylenchoidea</taxon>
        <taxon>Heteroderidae</taxon>
        <taxon>Heteroderinae</taxon>
        <taxon>Heterodera</taxon>
    </lineage>
</organism>
<dbReference type="PRINTS" id="PR01038">
    <property type="entry name" value="TRNASYNTHARG"/>
</dbReference>
<dbReference type="Pfam" id="PF00750">
    <property type="entry name" value="tRNA-synt_1d"/>
    <property type="match status" value="1"/>
</dbReference>
<evidence type="ECO:0000256" key="6">
    <source>
        <dbReference type="ARBA" id="ARBA00022917"/>
    </source>
</evidence>
<dbReference type="InterPro" id="IPR035684">
    <property type="entry name" value="ArgRS_core"/>
</dbReference>
<evidence type="ECO:0000256" key="3">
    <source>
        <dbReference type="ARBA" id="ARBA00022598"/>
    </source>
</evidence>
<dbReference type="InterPro" id="IPR036695">
    <property type="entry name" value="Arg-tRNA-synth_N_sf"/>
</dbReference>
<dbReference type="EMBL" id="JBICBT010000334">
    <property type="protein sequence ID" value="KAL3117166.1"/>
    <property type="molecule type" value="Genomic_DNA"/>
</dbReference>
<feature type="domain" description="DALR anticodon binding" evidence="11">
    <location>
        <begin position="561"/>
        <end position="697"/>
    </location>
</feature>
<dbReference type="AlphaFoldDB" id="A0ABD2LPK3"/>
<comment type="similarity">
    <text evidence="1 10">Belongs to the class-I aminoacyl-tRNA synthetase family.</text>
</comment>
<evidence type="ECO:0000256" key="2">
    <source>
        <dbReference type="ARBA" id="ARBA00012837"/>
    </source>
</evidence>
<dbReference type="InterPro" id="IPR005148">
    <property type="entry name" value="Arg-tRNA-synth_N"/>
</dbReference>
<dbReference type="Gene3D" id="3.30.1360.70">
    <property type="entry name" value="Arginyl tRNA synthetase N-terminal domain"/>
    <property type="match status" value="1"/>
</dbReference>
<sequence length="697" mass="79641">MGSEHKKQISRIELLLDDMEKVQFGKELMEECPEIAAKVQERDKLKYQLNILKRANAVPAEGDQTEKKLATDGNKVANNRTVPNGPSGSAHLQIEDFGDSIIERLNDVFAKAVQNAYPTLGMDPSMIRVKETNNPKFGDYQFEMVMQISRRLLSEQSVKEPPPVVAKKIVAALEQIELVEKYQLINAYINVYISRKHLGKRIAEISRKGFSLPKIAKKHVIVDYSSPNIAKQMHVGHLRSTIIGEAIARLLECFGFTVLRLNHIGDWGTQFGMLIAHLKKCFPNYLNETPPIQDLQEFYKQSKMKFDNDPQFKSEAYQCVVALQNFEPDTVKAWKMICDVSRKDFATIYERLGITDLVERGESFYQSRMQSLVQELEQTQLLVEDEGRKLFFPHECNIPMTVVKSDGGYTYDTSDLATLKQRLSEERADWILYVVDRGQSEHLENVFATGKQLKWFDAAQKRVEHVQFGLVLGEDRKKFKTRSGENVKLTELLDEGVRRAEEKLRTKGKEGDFTPQEFREVAESVAYGCIRYADMAQSRTGDYVFSFDRMLDDRGNTAVYLLYAYARIRSIARNAQVTREAINSFINGLPSDDGILLDHPREVKLAKQILKFSDVLLSVLESLQLNKICDYVYELATVFHDFYGECYVVSKLPTEGESGQAVVTTKVNFNRLVLCEVTADIMQRCFNVLGIRALERM</sequence>
<dbReference type="PROSITE" id="PS00178">
    <property type="entry name" value="AA_TRNA_LIGASE_I"/>
    <property type="match status" value="1"/>
</dbReference>
<comment type="catalytic activity">
    <reaction evidence="9">
        <text>tRNA(Arg) + L-arginine + ATP = L-arginyl-tRNA(Arg) + AMP + diphosphate</text>
        <dbReference type="Rhea" id="RHEA:20301"/>
        <dbReference type="Rhea" id="RHEA-COMP:9658"/>
        <dbReference type="Rhea" id="RHEA-COMP:9673"/>
        <dbReference type="ChEBI" id="CHEBI:30616"/>
        <dbReference type="ChEBI" id="CHEBI:32682"/>
        <dbReference type="ChEBI" id="CHEBI:33019"/>
        <dbReference type="ChEBI" id="CHEBI:78442"/>
        <dbReference type="ChEBI" id="CHEBI:78513"/>
        <dbReference type="ChEBI" id="CHEBI:456215"/>
        <dbReference type="EC" id="6.1.1.19"/>
    </reaction>
</comment>